<dbReference type="AlphaFoldDB" id="A0A0F9YGJ2"/>
<proteinExistence type="predicted"/>
<dbReference type="GO" id="GO:0005975">
    <property type="term" value="P:carbohydrate metabolic process"/>
    <property type="evidence" value="ECO:0007669"/>
    <property type="project" value="InterPro"/>
</dbReference>
<accession>A0A0F9YGJ2</accession>
<dbReference type="EMBL" id="LAZR01000026">
    <property type="protein sequence ID" value="KKO03514.1"/>
    <property type="molecule type" value="Genomic_DNA"/>
</dbReference>
<sequence length="813" mass="89791">MAAAEPLVIENGALRVQADKVGESWCLLFQHRGGDDWRTVLSTGLNALGHNVPTSGEDGFVLDPIMETHPYDDDLRHQGFFSDGELSGDGNEIVLRGTISFWGPGKPMFIVTQRVSLTDRTVRVKVTHTTTGCSEQGLSKLMSCLLFVPDGVGRNVAEPLEFAWIPTLHRAQDDVVGDHVFRSPATIVQGNGLYAALLPDIDLLEESRPTIRHAMDLRRAGWHNYGEEPFPAGQSPRLYYGFCTWRPYLHVYYKHSPADQVILSPGDLSYGFDLLLGESDGPEEVCRRVNDTLWQRYGSPNLAKGLPQVLPLEDYGRKYAYVHELPRLLARTTIDGKECAGINNEYRHGANFHAWENDLVMGFGMRHYGDRWGDADLRGVADGIRNMILSSPGKDGAFKCIYNFAAKQFEGSLHWTTRAADYLNGYDTAAMGVTAWWMCYWHEHFGGDEDFVARVTSYANFLADNQLPSGAVATYLDANLKPFKHLLESGTSAISGAVLAKAAALTGDERLKEAALAAGRFVDIHVVSTQKFYDFETFYSCSPKPITWIDPVSGQPPQNNLAVQWAADQFLALYKLTGDQYWLDRGLFVLDLLSLYHQVWSPSYYLGNLYGGFGVMNTDGEWNDGRQARFVHTYADYYQATGNLEYLERAVAAARASFALMDMEENHANGINVTTVGQGPDGWPGKAPENVYHCGPTDTVGGYSGFNWEAGGGMTSAADLHKRFGDVWIDGESKLAVGIDGVSACVVAWSGETVDLLIESNLAKLPSPYTQPRELVVKFGRLADGAYLIRGNGQELGKLDADELRKGVAFTLQ</sequence>
<dbReference type="SUPFAM" id="SSF48208">
    <property type="entry name" value="Six-hairpin glycosidases"/>
    <property type="match status" value="2"/>
</dbReference>
<protein>
    <submittedName>
        <fullName evidence="1">Uncharacterized protein</fullName>
    </submittedName>
</protein>
<reference evidence="1" key="1">
    <citation type="journal article" date="2015" name="Nature">
        <title>Complex archaea that bridge the gap between prokaryotes and eukaryotes.</title>
        <authorList>
            <person name="Spang A."/>
            <person name="Saw J.H."/>
            <person name="Jorgensen S.L."/>
            <person name="Zaremba-Niedzwiedzka K."/>
            <person name="Martijn J."/>
            <person name="Lind A.E."/>
            <person name="van Eijk R."/>
            <person name="Schleper C."/>
            <person name="Guy L."/>
            <person name="Ettema T.J."/>
        </authorList>
    </citation>
    <scope>NUCLEOTIDE SEQUENCE</scope>
</reference>
<gene>
    <name evidence="1" type="ORF">LCGC14_0094390</name>
</gene>
<organism evidence="1">
    <name type="scientific">marine sediment metagenome</name>
    <dbReference type="NCBI Taxonomy" id="412755"/>
    <lineage>
        <taxon>unclassified sequences</taxon>
        <taxon>metagenomes</taxon>
        <taxon>ecological metagenomes</taxon>
    </lineage>
</organism>
<evidence type="ECO:0000313" key="1">
    <source>
        <dbReference type="EMBL" id="KKO03514.1"/>
    </source>
</evidence>
<comment type="caution">
    <text evidence="1">The sequence shown here is derived from an EMBL/GenBank/DDBJ whole genome shotgun (WGS) entry which is preliminary data.</text>
</comment>
<name>A0A0F9YGJ2_9ZZZZ</name>
<dbReference type="InterPro" id="IPR008928">
    <property type="entry name" value="6-hairpin_glycosidase_sf"/>
</dbReference>